<reference evidence="1 2" key="1">
    <citation type="journal article" date="2017" name="Environ. Microbiol.">
        <title>Decay of the glycolytic pathway and adaptation to intranuclear parasitism within Enterocytozoonidae microsporidia.</title>
        <authorList>
            <person name="Wiredu Boakye D."/>
            <person name="Jaroenlak P."/>
            <person name="Prachumwat A."/>
            <person name="Williams T.A."/>
            <person name="Bateman K.S."/>
            <person name="Itsathitphaisarn O."/>
            <person name="Sritunyalucksana K."/>
            <person name="Paszkiewicz K.H."/>
            <person name="Moore K.A."/>
            <person name="Stentiford G.D."/>
            <person name="Williams B.A."/>
        </authorList>
    </citation>
    <scope>NUCLEOTIDE SEQUENCE [LARGE SCALE GENOMIC DNA]</scope>
    <source>
        <strain evidence="2">canceri</strain>
    </source>
</reference>
<organism evidence="1 2">
    <name type="scientific">Hepatospora eriocheir</name>
    <dbReference type="NCBI Taxonomy" id="1081669"/>
    <lineage>
        <taxon>Eukaryota</taxon>
        <taxon>Fungi</taxon>
        <taxon>Fungi incertae sedis</taxon>
        <taxon>Microsporidia</taxon>
        <taxon>Hepatosporidae</taxon>
        <taxon>Hepatospora</taxon>
    </lineage>
</organism>
<dbReference type="AlphaFoldDB" id="A0A1X0QAX7"/>
<dbReference type="EMBL" id="LTAI01001075">
    <property type="protein sequence ID" value="ORD96927.1"/>
    <property type="molecule type" value="Genomic_DNA"/>
</dbReference>
<dbReference type="VEuPathDB" id="MicrosporidiaDB:A0H76_398"/>
<sequence>MELLFKIKDESIESVLMKMIRKNLTRSQEQKLILMISDNFFRKRKEFMLKLLEHSIFRSEMFITALIKALYSFKINLYDSFIVYFFKDHYQPIVGKIIDEYDTVKHFDSFDDVVINLLEKNFLFKILTENCK</sequence>
<proteinExistence type="predicted"/>
<name>A0A1X0QAX7_9MICR</name>
<evidence type="ECO:0000313" key="2">
    <source>
        <dbReference type="Proteomes" id="UP000192501"/>
    </source>
</evidence>
<comment type="caution">
    <text evidence="1">The sequence shown here is derived from an EMBL/GenBank/DDBJ whole genome shotgun (WGS) entry which is preliminary data.</text>
</comment>
<gene>
    <name evidence="1" type="ORF">A0H76_398</name>
</gene>
<dbReference type="VEuPathDB" id="MicrosporidiaDB:HERIO_2379"/>
<accession>A0A1X0QAX7</accession>
<evidence type="ECO:0000313" key="1">
    <source>
        <dbReference type="EMBL" id="ORD96927.1"/>
    </source>
</evidence>
<protein>
    <submittedName>
        <fullName evidence="1">Uncharacterized protein</fullName>
    </submittedName>
</protein>
<dbReference type="Proteomes" id="UP000192501">
    <property type="component" value="Unassembled WGS sequence"/>
</dbReference>